<evidence type="ECO:0000313" key="2">
    <source>
        <dbReference type="Proteomes" id="UP000280834"/>
    </source>
</evidence>
<keyword evidence="2" id="KW-1185">Reference proteome</keyword>
<organism evidence="3">
    <name type="scientific">Brugia timori</name>
    <dbReference type="NCBI Taxonomy" id="42155"/>
    <lineage>
        <taxon>Eukaryota</taxon>
        <taxon>Metazoa</taxon>
        <taxon>Ecdysozoa</taxon>
        <taxon>Nematoda</taxon>
        <taxon>Chromadorea</taxon>
        <taxon>Rhabditida</taxon>
        <taxon>Spirurina</taxon>
        <taxon>Spiruromorpha</taxon>
        <taxon>Filarioidea</taxon>
        <taxon>Onchocercidae</taxon>
        <taxon>Brugia</taxon>
    </lineage>
</organism>
<accession>A0A0R3QBZ5</accession>
<dbReference type="EMBL" id="UZAG01002811">
    <property type="protein sequence ID" value="VDO14181.1"/>
    <property type="molecule type" value="Genomic_DNA"/>
</dbReference>
<dbReference type="Proteomes" id="UP000280834">
    <property type="component" value="Unassembled WGS sequence"/>
</dbReference>
<reference evidence="1 2" key="2">
    <citation type="submission" date="2018-11" db="EMBL/GenBank/DDBJ databases">
        <authorList>
            <consortium name="Pathogen Informatics"/>
        </authorList>
    </citation>
    <scope>NUCLEOTIDE SEQUENCE [LARGE SCALE GENOMIC DNA]</scope>
</reference>
<sequence>MKNANFGINAPNGLIIPEKINNEKIKGDEITQQNTFTTATTDNGLQGVFFFHLFYVRK</sequence>
<reference evidence="3" key="1">
    <citation type="submission" date="2017-02" db="UniProtKB">
        <authorList>
            <consortium name="WormBaseParasite"/>
        </authorList>
    </citation>
    <scope>IDENTIFICATION</scope>
</reference>
<evidence type="ECO:0000313" key="3">
    <source>
        <dbReference type="WBParaSite" id="BTMF_0000387301-mRNA-1"/>
    </source>
</evidence>
<name>A0A0R3QBZ5_9BILA</name>
<dbReference type="AlphaFoldDB" id="A0A0R3QBZ5"/>
<proteinExistence type="predicted"/>
<evidence type="ECO:0000313" key="1">
    <source>
        <dbReference type="EMBL" id="VDO14181.1"/>
    </source>
</evidence>
<gene>
    <name evidence="1" type="ORF">BTMF_LOCUS3177</name>
</gene>
<dbReference type="WBParaSite" id="BTMF_0000387301-mRNA-1">
    <property type="protein sequence ID" value="BTMF_0000387301-mRNA-1"/>
    <property type="gene ID" value="BTMF_0000387301"/>
</dbReference>
<protein>
    <submittedName>
        <fullName evidence="1 3">Uncharacterized protein</fullName>
    </submittedName>
</protein>